<sequence length="32" mass="3486">SVVFTISMALVILAQILLLTRRSNEGREAARG</sequence>
<feature type="non-terminal residue" evidence="1">
    <location>
        <position position="1"/>
    </location>
</feature>
<organism evidence="1">
    <name type="scientific">marine metagenome</name>
    <dbReference type="NCBI Taxonomy" id="408172"/>
    <lineage>
        <taxon>unclassified sequences</taxon>
        <taxon>metagenomes</taxon>
        <taxon>ecological metagenomes</taxon>
    </lineage>
</organism>
<dbReference type="EMBL" id="UINC01159508">
    <property type="protein sequence ID" value="SVD57627.1"/>
    <property type="molecule type" value="Genomic_DNA"/>
</dbReference>
<gene>
    <name evidence="1" type="ORF">METZ01_LOCUS410481</name>
</gene>
<evidence type="ECO:0000313" key="1">
    <source>
        <dbReference type="EMBL" id="SVD57627.1"/>
    </source>
</evidence>
<accession>A0A382WFL9</accession>
<proteinExistence type="predicted"/>
<name>A0A382WFL9_9ZZZZ</name>
<reference evidence="1" key="1">
    <citation type="submission" date="2018-05" db="EMBL/GenBank/DDBJ databases">
        <authorList>
            <person name="Lanie J.A."/>
            <person name="Ng W.-L."/>
            <person name="Kazmierczak K.M."/>
            <person name="Andrzejewski T.M."/>
            <person name="Davidsen T.M."/>
            <person name="Wayne K.J."/>
            <person name="Tettelin H."/>
            <person name="Glass J.I."/>
            <person name="Rusch D."/>
            <person name="Podicherti R."/>
            <person name="Tsui H.-C.T."/>
            <person name="Winkler M.E."/>
        </authorList>
    </citation>
    <scope>NUCLEOTIDE SEQUENCE</scope>
</reference>
<dbReference type="AlphaFoldDB" id="A0A382WFL9"/>
<protein>
    <submittedName>
        <fullName evidence="1">Uncharacterized protein</fullName>
    </submittedName>
</protein>